<comment type="caution">
    <text evidence="1">The sequence shown here is derived from an EMBL/GenBank/DDBJ whole genome shotgun (WGS) entry which is preliminary data.</text>
</comment>
<protein>
    <submittedName>
        <fullName evidence="1">Uncharacterized protein</fullName>
    </submittedName>
</protein>
<name>A0A834T3T5_9FABA</name>
<dbReference type="AlphaFoldDB" id="A0A834T3T5"/>
<reference evidence="1" key="1">
    <citation type="submission" date="2020-09" db="EMBL/GenBank/DDBJ databases">
        <title>Genome-Enabled Discovery of Anthraquinone Biosynthesis in Senna tora.</title>
        <authorList>
            <person name="Kang S.-H."/>
            <person name="Pandey R.P."/>
            <person name="Lee C.-M."/>
            <person name="Sim J.-S."/>
            <person name="Jeong J.-T."/>
            <person name="Choi B.-S."/>
            <person name="Jung M."/>
            <person name="Ginzburg D."/>
            <person name="Zhao K."/>
            <person name="Won S.Y."/>
            <person name="Oh T.-J."/>
            <person name="Yu Y."/>
            <person name="Kim N.-H."/>
            <person name="Lee O.R."/>
            <person name="Lee T.-H."/>
            <person name="Bashyal P."/>
            <person name="Kim T.-S."/>
            <person name="Lee W.-H."/>
            <person name="Kawkins C."/>
            <person name="Kim C.-K."/>
            <person name="Kim J.S."/>
            <person name="Ahn B.O."/>
            <person name="Rhee S.Y."/>
            <person name="Sohng J.K."/>
        </authorList>
    </citation>
    <scope>NUCLEOTIDE SEQUENCE</scope>
    <source>
        <tissue evidence="1">Leaf</tissue>
    </source>
</reference>
<accession>A0A834T3T5</accession>
<evidence type="ECO:0000313" key="1">
    <source>
        <dbReference type="EMBL" id="KAF7813721.1"/>
    </source>
</evidence>
<keyword evidence="2" id="KW-1185">Reference proteome</keyword>
<dbReference type="EMBL" id="JAAIUW010000010">
    <property type="protein sequence ID" value="KAF7813721.1"/>
    <property type="molecule type" value="Genomic_DNA"/>
</dbReference>
<gene>
    <name evidence="1" type="ORF">G2W53_034697</name>
</gene>
<evidence type="ECO:0000313" key="2">
    <source>
        <dbReference type="Proteomes" id="UP000634136"/>
    </source>
</evidence>
<proteinExistence type="predicted"/>
<dbReference type="Proteomes" id="UP000634136">
    <property type="component" value="Unassembled WGS sequence"/>
</dbReference>
<organism evidence="1 2">
    <name type="scientific">Senna tora</name>
    <dbReference type="NCBI Taxonomy" id="362788"/>
    <lineage>
        <taxon>Eukaryota</taxon>
        <taxon>Viridiplantae</taxon>
        <taxon>Streptophyta</taxon>
        <taxon>Embryophyta</taxon>
        <taxon>Tracheophyta</taxon>
        <taxon>Spermatophyta</taxon>
        <taxon>Magnoliopsida</taxon>
        <taxon>eudicotyledons</taxon>
        <taxon>Gunneridae</taxon>
        <taxon>Pentapetalae</taxon>
        <taxon>rosids</taxon>
        <taxon>fabids</taxon>
        <taxon>Fabales</taxon>
        <taxon>Fabaceae</taxon>
        <taxon>Caesalpinioideae</taxon>
        <taxon>Cassia clade</taxon>
        <taxon>Senna</taxon>
    </lineage>
</organism>
<sequence length="30" mass="3444">MENGIKQKAQNLVLLYNMEVGEQALKQPQK</sequence>